<keyword evidence="2" id="KW-1185">Reference proteome</keyword>
<organism evidence="1 2">
    <name type="scientific">Fusarium venenatum</name>
    <dbReference type="NCBI Taxonomy" id="56646"/>
    <lineage>
        <taxon>Eukaryota</taxon>
        <taxon>Fungi</taxon>
        <taxon>Dikarya</taxon>
        <taxon>Ascomycota</taxon>
        <taxon>Pezizomycotina</taxon>
        <taxon>Sordariomycetes</taxon>
        <taxon>Hypocreomycetidae</taxon>
        <taxon>Hypocreales</taxon>
        <taxon>Nectriaceae</taxon>
        <taxon>Fusarium</taxon>
    </lineage>
</organism>
<dbReference type="Proteomes" id="UP000245910">
    <property type="component" value="Chromosome II"/>
</dbReference>
<evidence type="ECO:0000313" key="2">
    <source>
        <dbReference type="Proteomes" id="UP000245910"/>
    </source>
</evidence>
<evidence type="ECO:0000313" key="1">
    <source>
        <dbReference type="EMBL" id="CEI62332.1"/>
    </source>
</evidence>
<accession>A0A2L2SWX6</accession>
<dbReference type="EMBL" id="LN649230">
    <property type="protein sequence ID" value="CEI62332.1"/>
    <property type="molecule type" value="Genomic_DNA"/>
</dbReference>
<sequence>MDSSQQKISYNAFAILNRNGDNWSPDQAPIIRGAVETICNHIEGVNCLAKVEYVIVTQYIAKLHETEHALANMIVMTRPKDQMSKADTQFQYLITILADAEVEKEMIK</sequence>
<proteinExistence type="predicted"/>
<dbReference type="AlphaFoldDB" id="A0A2L2SWX6"/>
<protein>
    <submittedName>
        <fullName evidence="1">Uncharacterized protein</fullName>
    </submittedName>
</protein>
<name>A0A2L2SWX6_9HYPO</name>
<reference evidence="2" key="1">
    <citation type="submission" date="2014-10" db="EMBL/GenBank/DDBJ databases">
        <authorList>
            <person name="King R."/>
        </authorList>
    </citation>
    <scope>NUCLEOTIDE SEQUENCE [LARGE SCALE GENOMIC DNA]</scope>
    <source>
        <strain evidence="2">A3/5</strain>
    </source>
</reference>